<dbReference type="NCBIfam" id="TIGR00616">
    <property type="entry name" value="rect"/>
    <property type="match status" value="1"/>
</dbReference>
<reference evidence="2 3" key="1">
    <citation type="journal article" date="2012" name="J. Bacteriol.">
        <title>Complete Genome Sequence of Paenibacillus mucilaginosus 3016, a Bacterium Functional as Microbial Fertilizer.</title>
        <authorList>
            <person name="Ma M."/>
            <person name="Wang Z."/>
            <person name="Li L."/>
            <person name="Jiang X."/>
            <person name="Guan D."/>
            <person name="Cao F."/>
            <person name="Chen H."/>
            <person name="Wang X."/>
            <person name="Shen D."/>
            <person name="Du B."/>
            <person name="Li J."/>
        </authorList>
    </citation>
    <scope>NUCLEOTIDE SEQUENCE [LARGE SCALE GENOMIC DNA]</scope>
    <source>
        <strain evidence="2 3">3016</strain>
    </source>
</reference>
<keyword evidence="3" id="KW-1185">Reference proteome</keyword>
<dbReference type="InterPro" id="IPR004590">
    <property type="entry name" value="ssDNA_annealing_RecT"/>
</dbReference>
<dbReference type="EMBL" id="CP003235">
    <property type="protein sequence ID" value="AFC32171.1"/>
    <property type="molecule type" value="Genomic_DNA"/>
</dbReference>
<dbReference type="RefSeq" id="WP_014371607.1">
    <property type="nucleotide sequence ID" value="NC_016935.1"/>
</dbReference>
<organism evidence="2 3">
    <name type="scientific">Paenibacillus mucilaginosus 3016</name>
    <dbReference type="NCBI Taxonomy" id="1116391"/>
    <lineage>
        <taxon>Bacteria</taxon>
        <taxon>Bacillati</taxon>
        <taxon>Bacillota</taxon>
        <taxon>Bacilli</taxon>
        <taxon>Bacillales</taxon>
        <taxon>Paenibacillaceae</taxon>
        <taxon>Paenibacillus</taxon>
    </lineage>
</organism>
<protein>
    <submittedName>
        <fullName evidence="2">DNA-binding phage-related protein</fullName>
    </submittedName>
</protein>
<gene>
    <name evidence="2" type="ORF">PM3016_5471</name>
</gene>
<proteinExistence type="predicted"/>
<name>H6NG44_9BACL</name>
<dbReference type="KEGG" id="pmq:PM3016_5471"/>
<dbReference type="AlphaFoldDB" id="H6NG44"/>
<evidence type="ECO:0000313" key="2">
    <source>
        <dbReference type="EMBL" id="AFC32171.1"/>
    </source>
</evidence>
<dbReference type="NCBIfam" id="NF007351">
    <property type="entry name" value="PRK09846.1"/>
    <property type="match status" value="1"/>
</dbReference>
<dbReference type="Proteomes" id="UP000007523">
    <property type="component" value="Chromosome"/>
</dbReference>
<evidence type="ECO:0000256" key="1">
    <source>
        <dbReference type="SAM" id="MobiDB-lite"/>
    </source>
</evidence>
<dbReference type="GO" id="GO:0006259">
    <property type="term" value="P:DNA metabolic process"/>
    <property type="evidence" value="ECO:0007669"/>
    <property type="project" value="InterPro"/>
</dbReference>
<accession>H6NG44</accession>
<dbReference type="GO" id="GO:0003677">
    <property type="term" value="F:DNA binding"/>
    <property type="evidence" value="ECO:0007669"/>
    <property type="project" value="UniProtKB-KW"/>
</dbReference>
<dbReference type="Pfam" id="PF03837">
    <property type="entry name" value="RecT"/>
    <property type="match status" value="1"/>
</dbReference>
<dbReference type="InterPro" id="IPR018330">
    <property type="entry name" value="RecT_fam"/>
</dbReference>
<sequence length="299" mass="33444">MAAPAKATDQKDLSKALANKAAAGNGQGKTIAQLFDEMKPAIAQAIPKHLTPERLLRIATTSIRTNPKLKVCTPESLLGAVMQCAQLGLEPSILGHAYLVPYRNKKKEGNKEYFVDEAQFQIGYKGLIELARRTGHISSIMSQAVHEKDLFEYEYGINEKLRHVPADGDRGPVTKYYAYAKFKDGGYSFMVMSKRDIELHRDKFSKAKFGPWVDHFDEMAKKTVLKALMKYMPISVEFQKAVSMDETTKREVSDDMSEVIDVTDWSESSAEDAGGGDEQRDPDTGLLNDRPPDDQVEFE</sequence>
<dbReference type="HOGENOM" id="CLU_071046_0_0_9"/>
<dbReference type="STRING" id="1116391.PM3016_5471"/>
<feature type="region of interest" description="Disordered" evidence="1">
    <location>
        <begin position="245"/>
        <end position="299"/>
    </location>
</feature>
<evidence type="ECO:0000313" key="3">
    <source>
        <dbReference type="Proteomes" id="UP000007523"/>
    </source>
</evidence>
<keyword evidence="2" id="KW-0238">DNA-binding</keyword>